<dbReference type="GO" id="GO:0007186">
    <property type="term" value="P:G protein-coupled receptor signaling pathway"/>
    <property type="evidence" value="ECO:0007669"/>
    <property type="project" value="InterPro"/>
</dbReference>
<gene>
    <name evidence="12" type="primary">ABSGL_14325.1 scaffold 14385</name>
</gene>
<evidence type="ECO:0000256" key="2">
    <source>
        <dbReference type="ARBA" id="ARBA00007431"/>
    </source>
</evidence>
<keyword evidence="7" id="KW-0564">Palmitate</keyword>
<comment type="subcellular location">
    <subcellularLocation>
        <location evidence="1">Membrane</location>
        <topology evidence="1">Peripheral membrane protein</topology>
    </subcellularLocation>
</comment>
<dbReference type="Proteomes" id="UP000078561">
    <property type="component" value="Unassembled WGS sequence"/>
</dbReference>
<evidence type="ECO:0000313" key="12">
    <source>
        <dbReference type="EMBL" id="SAM08662.1"/>
    </source>
</evidence>
<dbReference type="STRING" id="4829.A0A168SMT4"/>
<accession>A0A168SMT4</accession>
<keyword evidence="6" id="KW-0472">Membrane</keyword>
<evidence type="ECO:0000256" key="4">
    <source>
        <dbReference type="ARBA" id="ARBA00016111"/>
    </source>
</evidence>
<dbReference type="InParanoid" id="A0A168SMT4"/>
<dbReference type="EMBL" id="LT554895">
    <property type="protein sequence ID" value="SAM08662.1"/>
    <property type="molecule type" value="Genomic_DNA"/>
</dbReference>
<dbReference type="InterPro" id="IPR015898">
    <property type="entry name" value="G-protein_gamma-like_dom"/>
</dbReference>
<dbReference type="InterPro" id="IPR041848">
    <property type="entry name" value="Ste18_fungal"/>
</dbReference>
<keyword evidence="13" id="KW-1185">Reference proteome</keyword>
<dbReference type="PANTHER" id="PTHR28189:SF1">
    <property type="entry name" value="GUANINE NUCLEOTIDE-BINDING PROTEIN SUBUNIT GAMMA"/>
    <property type="match status" value="1"/>
</dbReference>
<name>A0A168SMT4_ABSGL</name>
<keyword evidence="10" id="KW-0636">Prenylation</keyword>
<evidence type="ECO:0000256" key="8">
    <source>
        <dbReference type="ARBA" id="ARBA00023224"/>
    </source>
</evidence>
<dbReference type="GO" id="GO:0000750">
    <property type="term" value="P:pheromone-dependent signal transduction involved in conjugation with cellular fusion"/>
    <property type="evidence" value="ECO:0007669"/>
    <property type="project" value="InterPro"/>
</dbReference>
<keyword evidence="9" id="KW-0449">Lipoprotein</keyword>
<dbReference type="FunFam" id="4.10.260.10:FF:000003">
    <property type="entry name" value="G-protein complex gamma subunit Ste18/GpgA"/>
    <property type="match status" value="1"/>
</dbReference>
<evidence type="ECO:0000259" key="11">
    <source>
        <dbReference type="PROSITE" id="PS50058"/>
    </source>
</evidence>
<dbReference type="InterPro" id="IPR036284">
    <property type="entry name" value="GGL_sf"/>
</dbReference>
<evidence type="ECO:0000256" key="3">
    <source>
        <dbReference type="ARBA" id="ARBA00011581"/>
    </source>
</evidence>
<evidence type="ECO:0000256" key="6">
    <source>
        <dbReference type="ARBA" id="ARBA00023136"/>
    </source>
</evidence>
<dbReference type="OrthoDB" id="19232at2759"/>
<dbReference type="SMART" id="SM01224">
    <property type="entry name" value="G_gamma"/>
    <property type="match status" value="1"/>
</dbReference>
<evidence type="ECO:0000256" key="5">
    <source>
        <dbReference type="ARBA" id="ARBA00022481"/>
    </source>
</evidence>
<evidence type="ECO:0000256" key="10">
    <source>
        <dbReference type="ARBA" id="ARBA00023289"/>
    </source>
</evidence>
<dbReference type="GO" id="GO:0005834">
    <property type="term" value="C:heterotrimeric G-protein complex"/>
    <property type="evidence" value="ECO:0007669"/>
    <property type="project" value="TreeGrafter"/>
</dbReference>
<dbReference type="AlphaFoldDB" id="A0A168SMT4"/>
<dbReference type="Pfam" id="PF00631">
    <property type="entry name" value="G-gamma"/>
    <property type="match status" value="1"/>
</dbReference>
<evidence type="ECO:0000256" key="7">
    <source>
        <dbReference type="ARBA" id="ARBA00023139"/>
    </source>
</evidence>
<feature type="domain" description="G protein gamma" evidence="11">
    <location>
        <begin position="5"/>
        <end position="80"/>
    </location>
</feature>
<comment type="similarity">
    <text evidence="2">Belongs to the G protein gamma family.</text>
</comment>
<keyword evidence="8" id="KW-0807">Transducer</keyword>
<keyword evidence="5" id="KW-0488">Methylation</keyword>
<dbReference type="Gene3D" id="4.10.260.10">
    <property type="entry name" value="Transducin (heterotrimeric G protein), gamma chain"/>
    <property type="match status" value="1"/>
</dbReference>
<dbReference type="SUPFAM" id="SSF48670">
    <property type="entry name" value="Transducin (heterotrimeric G protein), gamma chain"/>
    <property type="match status" value="1"/>
</dbReference>
<evidence type="ECO:0000256" key="9">
    <source>
        <dbReference type="ARBA" id="ARBA00023288"/>
    </source>
</evidence>
<dbReference type="OMA" id="IEYCKNT"/>
<dbReference type="GO" id="GO:0031681">
    <property type="term" value="F:G-protein beta-subunit binding"/>
    <property type="evidence" value="ECO:0007669"/>
    <property type="project" value="InterPro"/>
</dbReference>
<reference evidence="12" key="1">
    <citation type="submission" date="2016-04" db="EMBL/GenBank/DDBJ databases">
        <authorList>
            <person name="Evans L.H."/>
            <person name="Alamgir A."/>
            <person name="Owens N."/>
            <person name="Weber N.D."/>
            <person name="Virtaneva K."/>
            <person name="Barbian K."/>
            <person name="Babar A."/>
            <person name="Rosenke K."/>
        </authorList>
    </citation>
    <scope>NUCLEOTIDE SEQUENCE [LARGE SCALE GENOMIC DNA]</scope>
    <source>
        <strain evidence="12">CBS 101.48</strain>
    </source>
</reference>
<protein>
    <recommendedName>
        <fullName evidence="4">Guanine nucleotide-binding protein subunit gamma</fullName>
    </recommendedName>
</protein>
<dbReference type="PROSITE" id="PS50058">
    <property type="entry name" value="G_PROTEIN_GAMMA"/>
    <property type="match status" value="1"/>
</dbReference>
<sequence>MATRRAQNISEAKLRRLLEYNQRLREQLDVSRITVSEASTGLIEFCKTTKDPMLPSVWGPIDKKEDPFAPASGGGCCTVM</sequence>
<organism evidence="12">
    <name type="scientific">Absidia glauca</name>
    <name type="common">Pin mould</name>
    <dbReference type="NCBI Taxonomy" id="4829"/>
    <lineage>
        <taxon>Eukaryota</taxon>
        <taxon>Fungi</taxon>
        <taxon>Fungi incertae sedis</taxon>
        <taxon>Mucoromycota</taxon>
        <taxon>Mucoromycotina</taxon>
        <taxon>Mucoromycetes</taxon>
        <taxon>Mucorales</taxon>
        <taxon>Cunninghamellaceae</taxon>
        <taxon>Absidia</taxon>
    </lineage>
</organism>
<evidence type="ECO:0000256" key="1">
    <source>
        <dbReference type="ARBA" id="ARBA00004170"/>
    </source>
</evidence>
<dbReference type="PANTHER" id="PTHR28189">
    <property type="entry name" value="GUANINE NUCLEOTIDE-BINDING PROTEIN SUBUNIT GAMMA"/>
    <property type="match status" value="1"/>
</dbReference>
<evidence type="ECO:0000313" key="13">
    <source>
        <dbReference type="Proteomes" id="UP000078561"/>
    </source>
</evidence>
<proteinExistence type="inferred from homology"/>
<comment type="subunit">
    <text evidence="3">G proteins are composed of 3 units, alpha, beta and gamma.</text>
</comment>